<proteinExistence type="predicted"/>
<evidence type="ECO:0000313" key="1">
    <source>
        <dbReference type="EMBL" id="PJG57299.1"/>
    </source>
</evidence>
<protein>
    <recommendedName>
        <fullName evidence="3">Aerotolerance regulator N-terminal domain-containing protein</fullName>
    </recommendedName>
</protein>
<gene>
    <name evidence="1" type="ORF">CUC53_18760</name>
</gene>
<dbReference type="AlphaFoldDB" id="A0A2H9TZX8"/>
<evidence type="ECO:0000313" key="2">
    <source>
        <dbReference type="Proteomes" id="UP000235861"/>
    </source>
</evidence>
<feature type="non-terminal residue" evidence="1">
    <location>
        <position position="59"/>
    </location>
</feature>
<sequence>MEVILLRPLWLLALLPWLWQGWRRSRSRPMLAPAMQAYLLPDAQPTRPWLWLASLPVIV</sequence>
<name>A0A2H9TZX8_9GAMM</name>
<dbReference type="Proteomes" id="UP000235861">
    <property type="component" value="Unassembled WGS sequence"/>
</dbReference>
<organism evidence="1 2">
    <name type="scientific">Aeromonas cavernicola</name>
    <dbReference type="NCBI Taxonomy" id="1006623"/>
    <lineage>
        <taxon>Bacteria</taxon>
        <taxon>Pseudomonadati</taxon>
        <taxon>Pseudomonadota</taxon>
        <taxon>Gammaproteobacteria</taxon>
        <taxon>Aeromonadales</taxon>
        <taxon>Aeromonadaceae</taxon>
        <taxon>Aeromonas</taxon>
    </lineage>
</organism>
<keyword evidence="2" id="KW-1185">Reference proteome</keyword>
<reference evidence="1 2" key="1">
    <citation type="submission" date="2017-11" db="EMBL/GenBank/DDBJ databases">
        <title>Draft genome sequence of environmental isolate Aeromonas cavernicola sp. nov. MDC 2508.</title>
        <authorList>
            <person name="Colston S.M."/>
            <person name="Navarro A."/>
            <person name="Martinez-Murcia A.J."/>
            <person name="Graf J."/>
        </authorList>
    </citation>
    <scope>NUCLEOTIDE SEQUENCE [LARGE SCALE GENOMIC DNA]</scope>
    <source>
        <strain evidence="1 2">MDC 2508</strain>
    </source>
</reference>
<dbReference type="EMBL" id="PGGC01000309">
    <property type="protein sequence ID" value="PJG57299.1"/>
    <property type="molecule type" value="Genomic_DNA"/>
</dbReference>
<evidence type="ECO:0008006" key="3">
    <source>
        <dbReference type="Google" id="ProtNLM"/>
    </source>
</evidence>
<comment type="caution">
    <text evidence="1">The sequence shown here is derived from an EMBL/GenBank/DDBJ whole genome shotgun (WGS) entry which is preliminary data.</text>
</comment>
<accession>A0A2H9TZX8</accession>